<feature type="region of interest" description="Disordered" evidence="1">
    <location>
        <begin position="224"/>
        <end position="264"/>
    </location>
</feature>
<dbReference type="InterPro" id="IPR008780">
    <property type="entry name" value="Plasmodium_Vir"/>
</dbReference>
<evidence type="ECO:0000313" key="3">
    <source>
        <dbReference type="EMBL" id="KMZ79869.1"/>
    </source>
</evidence>
<keyword evidence="2" id="KW-0472">Membrane</keyword>
<feature type="compositionally biased region" description="Low complexity" evidence="1">
    <location>
        <begin position="233"/>
        <end position="264"/>
    </location>
</feature>
<protein>
    <recommendedName>
        <fullName evidence="5">VIR protein</fullName>
    </recommendedName>
</protein>
<dbReference type="Pfam" id="PF05795">
    <property type="entry name" value="Plasmodium_Vir"/>
    <property type="match status" value="1"/>
</dbReference>
<keyword evidence="2" id="KW-0812">Transmembrane</keyword>
<dbReference type="AlphaFoldDB" id="A0A0J9SAN4"/>
<reference evidence="3 4" key="1">
    <citation type="submission" date="2011-08" db="EMBL/GenBank/DDBJ databases">
        <title>The Genome Sequence of Plasmodium vivax India VII.</title>
        <authorList>
            <consortium name="The Broad Institute Genome Sequencing Platform"/>
            <consortium name="The Broad Institute Genome Sequencing Center for Infectious Disease"/>
            <person name="Neafsey D."/>
            <person name="Carlton J."/>
            <person name="Barnwell J."/>
            <person name="Collins W."/>
            <person name="Escalante A."/>
            <person name="Mullikin J."/>
            <person name="Saul A."/>
            <person name="Guigo R."/>
            <person name="Camara F."/>
            <person name="Young S.K."/>
            <person name="Zeng Q."/>
            <person name="Gargeya S."/>
            <person name="Fitzgerald M."/>
            <person name="Haas B."/>
            <person name="Abouelleil A."/>
            <person name="Alvarado L."/>
            <person name="Arachchi H.M."/>
            <person name="Berlin A."/>
            <person name="Brown A."/>
            <person name="Chapman S.B."/>
            <person name="Chen Z."/>
            <person name="Dunbar C."/>
            <person name="Freedman E."/>
            <person name="Gearin G."/>
            <person name="Gellesch M."/>
            <person name="Goldberg J."/>
            <person name="Griggs A."/>
            <person name="Gujja S."/>
            <person name="Heiman D."/>
            <person name="Howarth C."/>
            <person name="Larson L."/>
            <person name="Lui A."/>
            <person name="MacDonald P.J.P."/>
            <person name="Montmayeur A."/>
            <person name="Murphy C."/>
            <person name="Neiman D."/>
            <person name="Pearson M."/>
            <person name="Priest M."/>
            <person name="Roberts A."/>
            <person name="Saif S."/>
            <person name="Shea T."/>
            <person name="Shenoy N."/>
            <person name="Sisk P."/>
            <person name="Stolte C."/>
            <person name="Sykes S."/>
            <person name="Wortman J."/>
            <person name="Nusbaum C."/>
            <person name="Birren B."/>
        </authorList>
    </citation>
    <scope>NUCLEOTIDE SEQUENCE [LARGE SCALE GENOMIC DNA]</scope>
    <source>
        <strain evidence="3 4">India VII</strain>
    </source>
</reference>
<organism evidence="3 4">
    <name type="scientific">Plasmodium vivax India VII</name>
    <dbReference type="NCBI Taxonomy" id="1077284"/>
    <lineage>
        <taxon>Eukaryota</taxon>
        <taxon>Sar</taxon>
        <taxon>Alveolata</taxon>
        <taxon>Apicomplexa</taxon>
        <taxon>Aconoidasida</taxon>
        <taxon>Haemosporida</taxon>
        <taxon>Plasmodiidae</taxon>
        <taxon>Plasmodium</taxon>
        <taxon>Plasmodium (Plasmodium)</taxon>
    </lineage>
</organism>
<keyword evidence="2" id="KW-1133">Transmembrane helix</keyword>
<accession>A0A0J9SAN4</accession>
<feature type="transmembrane region" description="Helical" evidence="2">
    <location>
        <begin position="340"/>
        <end position="360"/>
    </location>
</feature>
<evidence type="ECO:0000313" key="4">
    <source>
        <dbReference type="Proteomes" id="UP000053562"/>
    </source>
</evidence>
<name>A0A0J9SAN4_PLAVI</name>
<evidence type="ECO:0000256" key="1">
    <source>
        <dbReference type="SAM" id="MobiDB-lite"/>
    </source>
</evidence>
<evidence type="ECO:0000256" key="2">
    <source>
        <dbReference type="SAM" id="Phobius"/>
    </source>
</evidence>
<dbReference type="OrthoDB" id="388879at2759"/>
<proteinExistence type="predicted"/>
<gene>
    <name evidence="3" type="ORF">PVIIG_05647</name>
</gene>
<dbReference type="EMBL" id="KQ234313">
    <property type="protein sequence ID" value="KMZ79869.1"/>
    <property type="molecule type" value="Genomic_DNA"/>
</dbReference>
<dbReference type="Proteomes" id="UP000053562">
    <property type="component" value="Unassembled WGS sequence"/>
</dbReference>
<sequence>MSKTDVEKLEKESKELGLNKAYDALFTGDGISKIDTECNVFKSGSKQHDGAKKLCSKLLYILENIAKNPRTPDNDKRCSYLPYWFYEQIRGIHNEHSKKISDISFIKELIDIRKKVYNKELKYTCEILYEKDVNLDEWKKRILSYIYFKNHDDIKKISISKNRTECDKRLKYVESFMPLYTEYYDKHCKNRGFFLFSTGGTDYFRCLSSYNAKDLLAALKKCEPPEPPKSRISAGSASVSGRAGGSAPVSSAVTRGSTSSVVSRDSASPVTTVRVAAVPVQVSTLQPAKFLAPSTGGISGQGPHAALPPNLQIRNDTGHGATAGIPSTSESTSDMMDSNFIRDIIMGVAVIGTILFLFFYNMSSGLKFSSPIKERKKKKLKHNYYEEYEKEFEKYGSEDMSLDSEDDRYYLNYQPEGDYDY</sequence>
<evidence type="ECO:0008006" key="5">
    <source>
        <dbReference type="Google" id="ProtNLM"/>
    </source>
</evidence>